<evidence type="ECO:0000313" key="2">
    <source>
        <dbReference type="Proteomes" id="UP001217476"/>
    </source>
</evidence>
<protein>
    <submittedName>
        <fullName evidence="1">Uncharacterized protein</fullName>
    </submittedName>
</protein>
<organism evidence="1 2">
    <name type="scientific">Candidatus Devosia phytovorans</name>
    <dbReference type="NCBI Taxonomy" id="3121372"/>
    <lineage>
        <taxon>Bacteria</taxon>
        <taxon>Pseudomonadati</taxon>
        <taxon>Pseudomonadota</taxon>
        <taxon>Alphaproteobacteria</taxon>
        <taxon>Hyphomicrobiales</taxon>
        <taxon>Devosiaceae</taxon>
        <taxon>Devosia</taxon>
    </lineage>
</organism>
<accession>A0AAJ5VR70</accession>
<gene>
    <name evidence="1" type="ORF">P0Y65_13725</name>
</gene>
<dbReference type="Proteomes" id="UP001217476">
    <property type="component" value="Chromosome"/>
</dbReference>
<dbReference type="AlphaFoldDB" id="A0AAJ5VR70"/>
<reference evidence="1" key="1">
    <citation type="submission" date="2023-03" db="EMBL/GenBank/DDBJ databases">
        <title>Andean soil-derived lignocellulolytic bacterial consortium as a source of novel taxa and putative plastic-active enzymes.</title>
        <authorList>
            <person name="Diaz-Garcia L."/>
            <person name="Chuvochina M."/>
            <person name="Feuerriegel G."/>
            <person name="Bunk B."/>
            <person name="Sproer C."/>
            <person name="Streit W.R."/>
            <person name="Rodriguez L.M."/>
            <person name="Overmann J."/>
            <person name="Jimenez D.J."/>
        </authorList>
    </citation>
    <scope>NUCLEOTIDE SEQUENCE</scope>
    <source>
        <strain evidence="1">MAG 4196</strain>
    </source>
</reference>
<dbReference type="EMBL" id="CP119312">
    <property type="protein sequence ID" value="WEK03251.1"/>
    <property type="molecule type" value="Genomic_DNA"/>
</dbReference>
<evidence type="ECO:0000313" key="1">
    <source>
        <dbReference type="EMBL" id="WEK03251.1"/>
    </source>
</evidence>
<name>A0AAJ5VR70_9HYPH</name>
<proteinExistence type="predicted"/>
<sequence length="52" mass="6040">MSEGLGQAIEIFEREILELDEVVRVVTEYGEVVSAVVSDWLLLRKRVRTRLH</sequence>